<dbReference type="EMBL" id="CP018082">
    <property type="protein sequence ID" value="APE34687.1"/>
    <property type="molecule type" value="Genomic_DNA"/>
</dbReference>
<dbReference type="Proteomes" id="UP000183810">
    <property type="component" value="Chromosome"/>
</dbReference>
<organism evidence="7 8">
    <name type="scientific">Nocardia mangyaensis</name>
    <dbReference type="NCBI Taxonomy" id="2213200"/>
    <lineage>
        <taxon>Bacteria</taxon>
        <taxon>Bacillati</taxon>
        <taxon>Actinomycetota</taxon>
        <taxon>Actinomycetes</taxon>
        <taxon>Mycobacteriales</taxon>
        <taxon>Nocardiaceae</taxon>
        <taxon>Nocardia</taxon>
    </lineage>
</organism>
<dbReference type="Gene3D" id="1.10.357.10">
    <property type="entry name" value="Tetracycline Repressor, domain 2"/>
    <property type="match status" value="1"/>
</dbReference>
<dbReference type="PRINTS" id="PR00455">
    <property type="entry name" value="HTHTETR"/>
</dbReference>
<feature type="compositionally biased region" description="Polar residues" evidence="5">
    <location>
        <begin position="117"/>
        <end position="129"/>
    </location>
</feature>
<keyword evidence="1" id="KW-0805">Transcription regulation</keyword>
<gene>
    <name evidence="7" type="ORF">BOX37_12795</name>
</gene>
<dbReference type="KEGG" id="nsl:BOX37_12795"/>
<dbReference type="InterPro" id="IPR001647">
    <property type="entry name" value="HTH_TetR"/>
</dbReference>
<dbReference type="InterPro" id="IPR009057">
    <property type="entry name" value="Homeodomain-like_sf"/>
</dbReference>
<dbReference type="AlphaFoldDB" id="A0A1J0VRV9"/>
<keyword evidence="3" id="KW-0804">Transcription</keyword>
<dbReference type="PROSITE" id="PS50977">
    <property type="entry name" value="HTH_TETR_2"/>
    <property type="match status" value="1"/>
</dbReference>
<evidence type="ECO:0000256" key="2">
    <source>
        <dbReference type="ARBA" id="ARBA00023125"/>
    </source>
</evidence>
<evidence type="ECO:0000313" key="7">
    <source>
        <dbReference type="EMBL" id="APE34687.1"/>
    </source>
</evidence>
<evidence type="ECO:0000256" key="4">
    <source>
        <dbReference type="PROSITE-ProRule" id="PRU00335"/>
    </source>
</evidence>
<proteinExistence type="predicted"/>
<protein>
    <recommendedName>
        <fullName evidence="6">HTH tetR-type domain-containing protein</fullName>
    </recommendedName>
</protein>
<dbReference type="Pfam" id="PF00440">
    <property type="entry name" value="TetR_N"/>
    <property type="match status" value="1"/>
</dbReference>
<evidence type="ECO:0000256" key="5">
    <source>
        <dbReference type="SAM" id="MobiDB-lite"/>
    </source>
</evidence>
<evidence type="ECO:0000256" key="1">
    <source>
        <dbReference type="ARBA" id="ARBA00023015"/>
    </source>
</evidence>
<sequence>MVDAALALFVERGYDAVTMEQVAESVGMSRRTLHRYFTSKDNILLGKYDALGETFADLLRARPLHEPVWESLHQVFSFSVDQSGDEELARRDAALTRIIGASPALFAVTSSEHNERSVNSPTFCGNEQG</sequence>
<dbReference type="RefSeq" id="WP_071927868.1">
    <property type="nucleotide sequence ID" value="NZ_CP018082.1"/>
</dbReference>
<keyword evidence="2 4" id="KW-0238">DNA-binding</keyword>
<feature type="domain" description="HTH tetR-type" evidence="6">
    <location>
        <begin position="1"/>
        <end position="55"/>
    </location>
</feature>
<evidence type="ECO:0000259" key="6">
    <source>
        <dbReference type="PROSITE" id="PS50977"/>
    </source>
</evidence>
<reference evidence="7" key="1">
    <citation type="submission" date="2016-11" db="EMBL/GenBank/DDBJ databases">
        <authorList>
            <person name="Jaros S."/>
            <person name="Januszkiewicz K."/>
            <person name="Wedrychowicz H."/>
        </authorList>
    </citation>
    <scope>NUCLEOTIDE SEQUENCE [LARGE SCALE GENOMIC DNA]</scope>
    <source>
        <strain evidence="7">Y48</strain>
    </source>
</reference>
<accession>A0A1J0VRV9</accession>
<evidence type="ECO:0000313" key="8">
    <source>
        <dbReference type="Proteomes" id="UP000183810"/>
    </source>
</evidence>
<feature type="DNA-binding region" description="H-T-H motif" evidence="4">
    <location>
        <begin position="18"/>
        <end position="37"/>
    </location>
</feature>
<dbReference type="GO" id="GO:0003700">
    <property type="term" value="F:DNA-binding transcription factor activity"/>
    <property type="evidence" value="ECO:0007669"/>
    <property type="project" value="TreeGrafter"/>
</dbReference>
<name>A0A1J0VRV9_9NOCA</name>
<dbReference type="SUPFAM" id="SSF46689">
    <property type="entry name" value="Homeodomain-like"/>
    <property type="match status" value="1"/>
</dbReference>
<dbReference type="GO" id="GO:0000976">
    <property type="term" value="F:transcription cis-regulatory region binding"/>
    <property type="evidence" value="ECO:0007669"/>
    <property type="project" value="TreeGrafter"/>
</dbReference>
<evidence type="ECO:0000256" key="3">
    <source>
        <dbReference type="ARBA" id="ARBA00023163"/>
    </source>
</evidence>
<feature type="region of interest" description="Disordered" evidence="5">
    <location>
        <begin position="110"/>
        <end position="129"/>
    </location>
</feature>
<keyword evidence="8" id="KW-1185">Reference proteome</keyword>
<dbReference type="PANTHER" id="PTHR30055">
    <property type="entry name" value="HTH-TYPE TRANSCRIPTIONAL REGULATOR RUTR"/>
    <property type="match status" value="1"/>
</dbReference>
<dbReference type="InterPro" id="IPR050109">
    <property type="entry name" value="HTH-type_TetR-like_transc_reg"/>
</dbReference>
<dbReference type="PANTHER" id="PTHR30055:SF234">
    <property type="entry name" value="HTH-TYPE TRANSCRIPTIONAL REGULATOR BETI"/>
    <property type="match status" value="1"/>
</dbReference>